<evidence type="ECO:0000256" key="2">
    <source>
        <dbReference type="ARBA" id="ARBA00022679"/>
    </source>
</evidence>
<accession>A0A0B7GU86</accession>
<evidence type="ECO:0000313" key="6">
    <source>
        <dbReference type="Proteomes" id="UP000042527"/>
    </source>
</evidence>
<keyword evidence="2" id="KW-0808">Transferase</keyword>
<proteinExistence type="predicted"/>
<dbReference type="InterPro" id="IPR001525">
    <property type="entry name" value="C5_MeTfrase"/>
</dbReference>
<organism evidence="5 6">
    <name type="scientific">Treponema phagedenis</name>
    <dbReference type="NCBI Taxonomy" id="162"/>
    <lineage>
        <taxon>Bacteria</taxon>
        <taxon>Pseudomonadati</taxon>
        <taxon>Spirochaetota</taxon>
        <taxon>Spirochaetia</taxon>
        <taxon>Spirochaetales</taxon>
        <taxon>Treponemataceae</taxon>
        <taxon>Treponema</taxon>
    </lineage>
</organism>
<keyword evidence="1" id="KW-0489">Methyltransferase</keyword>
<protein>
    <submittedName>
        <fullName evidence="5">Uncharacterized protein</fullName>
    </submittedName>
</protein>
<dbReference type="InterPro" id="IPR029063">
    <property type="entry name" value="SAM-dependent_MTases_sf"/>
</dbReference>
<evidence type="ECO:0000256" key="1">
    <source>
        <dbReference type="ARBA" id="ARBA00022603"/>
    </source>
</evidence>
<dbReference type="GO" id="GO:0003886">
    <property type="term" value="F:DNA (cytosine-5-)-methyltransferase activity"/>
    <property type="evidence" value="ECO:0007669"/>
    <property type="project" value="UniProtKB-EC"/>
</dbReference>
<sequence>MLDAQYFGAPQRRRRVFVIGHSDNRTDLAAKVLFEPEKPRTSFEASEDKRKKLPERLRQALEQESLTAIQS</sequence>
<evidence type="ECO:0000256" key="4">
    <source>
        <dbReference type="ARBA" id="ARBA00047422"/>
    </source>
</evidence>
<dbReference type="Pfam" id="PF00145">
    <property type="entry name" value="DNA_methylase"/>
    <property type="match status" value="1"/>
</dbReference>
<dbReference type="Proteomes" id="UP000042527">
    <property type="component" value="Unassembled WGS sequence"/>
</dbReference>
<dbReference type="EMBL" id="CDNC01000001">
    <property type="protein sequence ID" value="CEM60500.1"/>
    <property type="molecule type" value="Genomic_DNA"/>
</dbReference>
<name>A0A0B7GU86_TREPH</name>
<gene>
    <name evidence="5" type="ORF">TPHV1_10168</name>
</gene>
<reference evidence="6" key="1">
    <citation type="submission" date="2015-01" db="EMBL/GenBank/DDBJ databases">
        <authorList>
            <person name="Manzoor Shahid"/>
            <person name="Zubair Saima"/>
        </authorList>
    </citation>
    <scope>NUCLEOTIDE SEQUENCE [LARGE SCALE GENOMIC DNA]</scope>
    <source>
        <strain evidence="6">V1</strain>
    </source>
</reference>
<evidence type="ECO:0000256" key="3">
    <source>
        <dbReference type="ARBA" id="ARBA00022747"/>
    </source>
</evidence>
<comment type="catalytic activity">
    <reaction evidence="4">
        <text>a 2'-deoxycytidine in DNA + S-adenosyl-L-methionine = a 5-methyl-2'-deoxycytidine in DNA + S-adenosyl-L-homocysteine + H(+)</text>
        <dbReference type="Rhea" id="RHEA:13681"/>
        <dbReference type="Rhea" id="RHEA-COMP:11369"/>
        <dbReference type="Rhea" id="RHEA-COMP:11370"/>
        <dbReference type="ChEBI" id="CHEBI:15378"/>
        <dbReference type="ChEBI" id="CHEBI:57856"/>
        <dbReference type="ChEBI" id="CHEBI:59789"/>
        <dbReference type="ChEBI" id="CHEBI:85452"/>
        <dbReference type="ChEBI" id="CHEBI:85454"/>
        <dbReference type="EC" id="2.1.1.37"/>
    </reaction>
</comment>
<keyword evidence="6" id="KW-1185">Reference proteome</keyword>
<dbReference type="AlphaFoldDB" id="A0A0B7GU86"/>
<keyword evidence="3" id="KW-0680">Restriction system</keyword>
<dbReference type="REBASE" id="128784">
    <property type="entry name" value="M.TphV1ORF10167P"/>
</dbReference>
<dbReference type="GO" id="GO:0009307">
    <property type="term" value="P:DNA restriction-modification system"/>
    <property type="evidence" value="ECO:0007669"/>
    <property type="project" value="UniProtKB-KW"/>
</dbReference>
<evidence type="ECO:0000313" key="5">
    <source>
        <dbReference type="EMBL" id="CEM60500.1"/>
    </source>
</evidence>
<dbReference type="GO" id="GO:0032259">
    <property type="term" value="P:methylation"/>
    <property type="evidence" value="ECO:0007669"/>
    <property type="project" value="UniProtKB-KW"/>
</dbReference>
<dbReference type="Gene3D" id="3.40.50.150">
    <property type="entry name" value="Vaccinia Virus protein VP39"/>
    <property type="match status" value="1"/>
</dbReference>
<dbReference type="SUPFAM" id="SSF53335">
    <property type="entry name" value="S-adenosyl-L-methionine-dependent methyltransferases"/>
    <property type="match status" value="1"/>
</dbReference>